<dbReference type="RefSeq" id="WP_091506665.1">
    <property type="nucleotide sequence ID" value="NZ_FORP01000006.1"/>
</dbReference>
<reference evidence="1 2" key="1">
    <citation type="submission" date="2016-10" db="EMBL/GenBank/DDBJ databases">
        <authorList>
            <person name="de Groot N.N."/>
        </authorList>
    </citation>
    <scope>NUCLEOTIDE SEQUENCE [LARGE SCALE GENOMIC DNA]</scope>
    <source>
        <strain evidence="1 2">DSM 44468</strain>
    </source>
</reference>
<gene>
    <name evidence="1" type="ORF">SAMN05421835_106192</name>
</gene>
<dbReference type="Proteomes" id="UP000199025">
    <property type="component" value="Unassembled WGS sequence"/>
</dbReference>
<keyword evidence="2" id="KW-1185">Reference proteome</keyword>
<organism evidence="1 2">
    <name type="scientific">Amycolatopsis sacchari</name>
    <dbReference type="NCBI Taxonomy" id="115433"/>
    <lineage>
        <taxon>Bacteria</taxon>
        <taxon>Bacillati</taxon>
        <taxon>Actinomycetota</taxon>
        <taxon>Actinomycetes</taxon>
        <taxon>Pseudonocardiales</taxon>
        <taxon>Pseudonocardiaceae</taxon>
        <taxon>Amycolatopsis</taxon>
    </lineage>
</organism>
<accession>A0A1I3S8T8</accession>
<name>A0A1I3S8T8_9PSEU</name>
<proteinExistence type="predicted"/>
<evidence type="ECO:0008006" key="3">
    <source>
        <dbReference type="Google" id="ProtNLM"/>
    </source>
</evidence>
<dbReference type="InterPro" id="IPR016136">
    <property type="entry name" value="DNA_helicase_N/primase_C"/>
</dbReference>
<dbReference type="STRING" id="115433.SAMN05421835_106192"/>
<dbReference type="EMBL" id="FORP01000006">
    <property type="protein sequence ID" value="SFJ54820.1"/>
    <property type="molecule type" value="Genomic_DNA"/>
</dbReference>
<dbReference type="OrthoDB" id="3627722at2"/>
<dbReference type="AlphaFoldDB" id="A0A1I3S8T8"/>
<protein>
    <recommendedName>
        <fullName evidence="3">DnaB-like helicase N terminal domain-containing protein</fullName>
    </recommendedName>
</protein>
<evidence type="ECO:0000313" key="2">
    <source>
        <dbReference type="Proteomes" id="UP000199025"/>
    </source>
</evidence>
<dbReference type="Gene3D" id="1.10.860.10">
    <property type="entry name" value="DNAb Helicase, Chain A"/>
    <property type="match status" value="1"/>
</dbReference>
<evidence type="ECO:0000313" key="1">
    <source>
        <dbReference type="EMBL" id="SFJ54820.1"/>
    </source>
</evidence>
<sequence>MTTATATATDALTDPERQFLGCLMQMPARPARRLLAGMRAADFTGGMAAHVLQLAIEVVAAEHTPAPVTLYAHALTTGQAPGEKRREWLSGWLIDTFRDAPPAELAHHLKAVLLEAAWRRALLAHARRIEQAAAGSSTAVLRELADDTAAIDELWTRYQAATTAPTHLEVAA</sequence>